<dbReference type="Pfam" id="PF13511">
    <property type="entry name" value="DUF4124"/>
    <property type="match status" value="1"/>
</dbReference>
<dbReference type="AlphaFoldDB" id="A0A3M6QWW6"/>
<reference evidence="3 4" key="1">
    <citation type="submission" date="2018-10" db="EMBL/GenBank/DDBJ databases">
        <title>Comamonadaceae CDC group NO-1 genome sequencing and assembly.</title>
        <authorList>
            <person name="Bernier A.-M."/>
            <person name="Bernard K."/>
        </authorList>
    </citation>
    <scope>NUCLEOTIDE SEQUENCE [LARGE SCALE GENOMIC DNA]</scope>
    <source>
        <strain evidence="3 4">NML180581</strain>
    </source>
</reference>
<organism evidence="3 4">
    <name type="scientific">Allofranklinella schreckenbergeri</name>
    <dbReference type="NCBI Taxonomy" id="1076744"/>
    <lineage>
        <taxon>Bacteria</taxon>
        <taxon>Pseudomonadati</taxon>
        <taxon>Pseudomonadota</taxon>
        <taxon>Betaproteobacteria</taxon>
        <taxon>Burkholderiales</taxon>
        <taxon>Comamonadaceae</taxon>
        <taxon>Allofranklinella</taxon>
    </lineage>
</organism>
<protein>
    <submittedName>
        <fullName evidence="3">DUF4124 domain-containing protein</fullName>
    </submittedName>
</protein>
<accession>A0A3M6QWW6</accession>
<dbReference type="EMBL" id="RDQK01000020">
    <property type="protein sequence ID" value="RMX07391.1"/>
    <property type="molecule type" value="Genomic_DNA"/>
</dbReference>
<feature type="signal peptide" evidence="1">
    <location>
        <begin position="1"/>
        <end position="28"/>
    </location>
</feature>
<proteinExistence type="predicted"/>
<gene>
    <name evidence="3" type="ORF">EBQ24_08600</name>
</gene>
<dbReference type="InterPro" id="IPR025392">
    <property type="entry name" value="DUF4124"/>
</dbReference>
<feature type="domain" description="DUF4124" evidence="2">
    <location>
        <begin position="21"/>
        <end position="48"/>
    </location>
</feature>
<evidence type="ECO:0000256" key="1">
    <source>
        <dbReference type="SAM" id="SignalP"/>
    </source>
</evidence>
<comment type="caution">
    <text evidence="3">The sequence shown here is derived from an EMBL/GenBank/DDBJ whole genome shotgun (WGS) entry which is preliminary data.</text>
</comment>
<feature type="chain" id="PRO_5018294490" evidence="1">
    <location>
        <begin position="29"/>
        <end position="104"/>
    </location>
</feature>
<evidence type="ECO:0000313" key="4">
    <source>
        <dbReference type="Proteomes" id="UP000281171"/>
    </source>
</evidence>
<dbReference type="RefSeq" id="WP_122248536.1">
    <property type="nucleotide sequence ID" value="NZ_RDQK01000020.1"/>
</dbReference>
<keyword evidence="1" id="KW-0732">Signal</keyword>
<sequence length="104" mass="12077">MSAWRYWLHPAMGCWAVALGSFLAPAQAADLYKCVQAGRVSYQETACPVSGELWVDDLTRQRKILRQQRLDDLTQERIDQRQMQLFEAEQAREAIRKARACYEL</sequence>
<dbReference type="Proteomes" id="UP000281171">
    <property type="component" value="Unassembled WGS sequence"/>
</dbReference>
<name>A0A3M6QWW6_9BURK</name>
<evidence type="ECO:0000313" key="3">
    <source>
        <dbReference type="EMBL" id="RMX07391.1"/>
    </source>
</evidence>
<evidence type="ECO:0000259" key="2">
    <source>
        <dbReference type="Pfam" id="PF13511"/>
    </source>
</evidence>